<feature type="signal peptide" evidence="1">
    <location>
        <begin position="1"/>
        <end position="26"/>
    </location>
</feature>
<name>A0A6L9SDX1_9ACTN</name>
<gene>
    <name evidence="2" type="ORF">G1H10_25195</name>
</gene>
<evidence type="ECO:0008006" key="4">
    <source>
        <dbReference type="Google" id="ProtNLM"/>
    </source>
</evidence>
<reference evidence="2 3" key="1">
    <citation type="submission" date="2020-02" db="EMBL/GenBank/DDBJ databases">
        <authorList>
            <person name="Li X.-J."/>
            <person name="Han X.-M."/>
        </authorList>
    </citation>
    <scope>NUCLEOTIDE SEQUENCE [LARGE SCALE GENOMIC DNA]</scope>
    <source>
        <strain evidence="2 3">CCTCC AB 2017055</strain>
    </source>
</reference>
<dbReference type="RefSeq" id="WP_163743142.1">
    <property type="nucleotide sequence ID" value="NZ_JAAGOA010000022.1"/>
</dbReference>
<organism evidence="2 3">
    <name type="scientific">Phytoactinopolyspora halotolerans</name>
    <dbReference type="NCBI Taxonomy" id="1981512"/>
    <lineage>
        <taxon>Bacteria</taxon>
        <taxon>Bacillati</taxon>
        <taxon>Actinomycetota</taxon>
        <taxon>Actinomycetes</taxon>
        <taxon>Jiangellales</taxon>
        <taxon>Jiangellaceae</taxon>
        <taxon>Phytoactinopolyspora</taxon>
    </lineage>
</organism>
<sequence length="512" mass="54382">MRTKTRWSIAAIAVALLVGATVPATADPELDNLDDFDVKSRPAPAEISVPPGKADHRTFPSTRNMHALGHSSHPASFEVPPAEREISSDIAFWGDLAIQGNYNGFRVIDISSPAKPKLLSHPECNGDQGDVVVWENIVVRSWNSPAPEGRLCMGEPVPVGFEGLHVFDIADPENPELLTAVEFSQVGAAERGTADGCGSHTVTLVADPDNNRLVVYSNNSSGDNRPVCDAMDIIEVPIDDPAAAGHIGYVPLVGGSLGSNNGCHDAGAILGEVNMLTCASGHAANVFSIGEPGGGTLENPLWLFNIEEEDPESGVKVGAPGAGRWHSATFSFDGEAILLGWEPGGGGQARCTADDPDINKSLFAYSAADGAKLGQWVLERPQGHDENCTIHNYNMVPLRSGNDVVASGHYQAGSRVVDFTGIQEGVQPESIAWADPPSLGPGPFCTVMWDGEPTPTDGCRLGGAWSTYWYNGFLYESDITRGLNIYRVSDRATAGAIKLSHLNPQTQEFTIH</sequence>
<feature type="chain" id="PRO_5026722734" description="Choice-of-anchor B family protein" evidence="1">
    <location>
        <begin position="27"/>
        <end position="512"/>
    </location>
</feature>
<protein>
    <recommendedName>
        <fullName evidence="4">Choice-of-anchor B family protein</fullName>
    </recommendedName>
</protein>
<dbReference type="Proteomes" id="UP000475214">
    <property type="component" value="Unassembled WGS sequence"/>
</dbReference>
<comment type="caution">
    <text evidence="2">The sequence shown here is derived from an EMBL/GenBank/DDBJ whole genome shotgun (WGS) entry which is preliminary data.</text>
</comment>
<keyword evidence="3" id="KW-1185">Reference proteome</keyword>
<evidence type="ECO:0000313" key="3">
    <source>
        <dbReference type="Proteomes" id="UP000475214"/>
    </source>
</evidence>
<evidence type="ECO:0000313" key="2">
    <source>
        <dbReference type="EMBL" id="NEE03466.1"/>
    </source>
</evidence>
<keyword evidence="1" id="KW-0732">Signal</keyword>
<proteinExistence type="predicted"/>
<dbReference type="EMBL" id="JAAGOA010000022">
    <property type="protein sequence ID" value="NEE03466.1"/>
    <property type="molecule type" value="Genomic_DNA"/>
</dbReference>
<dbReference type="AlphaFoldDB" id="A0A6L9SDX1"/>
<accession>A0A6L9SDX1</accession>
<evidence type="ECO:0000256" key="1">
    <source>
        <dbReference type="SAM" id="SignalP"/>
    </source>
</evidence>